<name>A0ABY8X6Y5_9BACL</name>
<keyword evidence="2" id="KW-0812">Transmembrane</keyword>
<keyword evidence="2" id="KW-0472">Membrane</keyword>
<reference evidence="3 4" key="1">
    <citation type="submission" date="2023-06" db="EMBL/GenBank/DDBJ databases">
        <title>Paenibacillus polygonum sp. nov., an endophytic bacterium, isolated from Polygonum lapathifolium L. in Nanji Wetland National Nature Reserve, South of Poyang Lake, Jiangxi Province, China.</title>
        <authorList>
            <person name="Yu Z."/>
        </authorList>
    </citation>
    <scope>NUCLEOTIDE SEQUENCE [LARGE SCALE GENOMIC DNA]</scope>
    <source>
        <strain evidence="3 4">C31</strain>
    </source>
</reference>
<evidence type="ECO:0000256" key="2">
    <source>
        <dbReference type="SAM" id="Phobius"/>
    </source>
</evidence>
<gene>
    <name evidence="3" type="ORF">QPK24_05930</name>
</gene>
<dbReference type="RefSeq" id="WP_285746992.1">
    <property type="nucleotide sequence ID" value="NZ_CP127162.1"/>
</dbReference>
<keyword evidence="2" id="KW-1133">Transmembrane helix</keyword>
<evidence type="ECO:0000313" key="3">
    <source>
        <dbReference type="EMBL" id="WIV20236.1"/>
    </source>
</evidence>
<protein>
    <submittedName>
        <fullName evidence="3">Uncharacterized protein</fullName>
    </submittedName>
</protein>
<keyword evidence="4" id="KW-1185">Reference proteome</keyword>
<feature type="compositionally biased region" description="Basic and acidic residues" evidence="1">
    <location>
        <begin position="14"/>
        <end position="23"/>
    </location>
</feature>
<proteinExistence type="predicted"/>
<evidence type="ECO:0000256" key="1">
    <source>
        <dbReference type="SAM" id="MobiDB-lite"/>
    </source>
</evidence>
<dbReference type="EMBL" id="CP127162">
    <property type="protein sequence ID" value="WIV20236.1"/>
    <property type="molecule type" value="Genomic_DNA"/>
</dbReference>
<sequence>MPFPNHHLTPNDEEVAKRKAEEKDQEISKHYSVGSNLLMSFMVAAIVLAVIVGIYYWRMH</sequence>
<feature type="region of interest" description="Disordered" evidence="1">
    <location>
        <begin position="1"/>
        <end position="23"/>
    </location>
</feature>
<dbReference type="Proteomes" id="UP001236415">
    <property type="component" value="Chromosome"/>
</dbReference>
<evidence type="ECO:0000313" key="4">
    <source>
        <dbReference type="Proteomes" id="UP001236415"/>
    </source>
</evidence>
<organism evidence="3 4">
    <name type="scientific">Paenibacillus polygoni</name>
    <dbReference type="NCBI Taxonomy" id="3050112"/>
    <lineage>
        <taxon>Bacteria</taxon>
        <taxon>Bacillati</taxon>
        <taxon>Bacillota</taxon>
        <taxon>Bacilli</taxon>
        <taxon>Bacillales</taxon>
        <taxon>Paenibacillaceae</taxon>
        <taxon>Paenibacillus</taxon>
    </lineage>
</organism>
<accession>A0ABY8X6Y5</accession>
<feature type="transmembrane region" description="Helical" evidence="2">
    <location>
        <begin position="37"/>
        <end position="57"/>
    </location>
</feature>